<dbReference type="InterPro" id="IPR000214">
    <property type="entry name" value="Znf_DNA_glyclase/AP_lyase"/>
</dbReference>
<dbReference type="KEGG" id="acav:VI35_00435"/>
<evidence type="ECO:0000256" key="15">
    <source>
        <dbReference type="HAMAP-Rule" id="MF_00103"/>
    </source>
</evidence>
<evidence type="ECO:0000313" key="24">
    <source>
        <dbReference type="Proteomes" id="UP001161704"/>
    </source>
</evidence>
<dbReference type="EMBL" id="CP120942">
    <property type="protein sequence ID" value="WFF98124.1"/>
    <property type="molecule type" value="Genomic_DNA"/>
</dbReference>
<dbReference type="InterPro" id="IPR010979">
    <property type="entry name" value="Ribosomal_uS13-like_H2TH"/>
</dbReference>
<keyword evidence="25" id="KW-1185">Reference proteome</keyword>
<reference evidence="22" key="4">
    <citation type="submission" date="2023-03" db="EMBL/GenBank/DDBJ databases">
        <title>Aeromonas caviae strain AC1520.</title>
        <authorList>
            <person name="Xie T."/>
            <person name="Zhang Q."/>
            <person name="Deng J."/>
            <person name="Li X."/>
        </authorList>
    </citation>
    <scope>NUCLEOTIDE SEQUENCE</scope>
    <source>
        <strain evidence="22">AC1520</strain>
    </source>
</reference>
<dbReference type="EMBL" id="JAYGOJ010000083">
    <property type="protein sequence ID" value="MEA9437065.1"/>
    <property type="molecule type" value="Genomic_DNA"/>
</dbReference>
<dbReference type="InterPro" id="IPR010663">
    <property type="entry name" value="Znf_FPG/IleRS"/>
</dbReference>
<reference evidence="18" key="1">
    <citation type="journal article" date="2019" name="J Environ">
        <title>Genetic characterization and potential molecular dissemination mechanism of tet (31) gene in Aeromonas caviae from an oxytetracycline wastewater treatment system.</title>
        <authorList>
            <person name="Shi Y."/>
            <person name="Tian Z."/>
            <person name="Leclercq S.O."/>
            <person name="Zhang H."/>
            <person name="Yang M."/>
            <person name="Zhang Y."/>
        </authorList>
    </citation>
    <scope>NUCLEOTIDE SEQUENCE</scope>
    <source>
        <strain evidence="18">T25-39</strain>
    </source>
</reference>
<organism evidence="20 24">
    <name type="scientific">Aeromonas caviae</name>
    <name type="common">Aeromonas punctata</name>
    <dbReference type="NCBI Taxonomy" id="648"/>
    <lineage>
        <taxon>Bacteria</taxon>
        <taxon>Pseudomonadati</taxon>
        <taxon>Pseudomonadota</taxon>
        <taxon>Gammaproteobacteria</taxon>
        <taxon>Aeromonadales</taxon>
        <taxon>Aeromonadaceae</taxon>
        <taxon>Aeromonas</taxon>
    </lineage>
</organism>
<protein>
    <recommendedName>
        <fullName evidence="15">Formamidopyrimidine-DNA glycosylase</fullName>
        <shortName evidence="15">Fapy-DNA glycosylase</shortName>
        <ecNumber evidence="15">3.2.2.23</ecNumber>
    </recommendedName>
    <alternativeName>
        <fullName evidence="15">DNA-(apurinic or apyrimidinic site) lyase MutM</fullName>
        <shortName evidence="15">AP lyase MutM</shortName>
        <ecNumber evidence="15">4.2.99.18</ecNumber>
    </alternativeName>
</protein>
<dbReference type="GO" id="GO:0006284">
    <property type="term" value="P:base-excision repair"/>
    <property type="evidence" value="ECO:0007669"/>
    <property type="project" value="InterPro"/>
</dbReference>
<evidence type="ECO:0000313" key="20">
    <source>
        <dbReference type="EMBL" id="MDH1506900.1"/>
    </source>
</evidence>
<keyword evidence="10 15" id="KW-0234">DNA repair</keyword>
<dbReference type="PROSITE" id="PS51066">
    <property type="entry name" value="ZF_FPG_2"/>
    <property type="match status" value="1"/>
</dbReference>
<dbReference type="SMART" id="SM00898">
    <property type="entry name" value="Fapy_DNA_glyco"/>
    <property type="match status" value="1"/>
</dbReference>
<evidence type="ECO:0000256" key="10">
    <source>
        <dbReference type="ARBA" id="ARBA00023204"/>
    </source>
</evidence>
<dbReference type="NCBIfam" id="TIGR00577">
    <property type="entry name" value="fpg"/>
    <property type="match status" value="1"/>
</dbReference>
<accession>A0A125Y596</accession>
<evidence type="ECO:0000259" key="17">
    <source>
        <dbReference type="PROSITE" id="PS51068"/>
    </source>
</evidence>
<comment type="catalytic activity">
    <reaction evidence="14 15">
        <text>2'-deoxyribonucleotide-(2'-deoxyribose 5'-phosphate)-2'-deoxyribonucleotide-DNA = a 3'-end 2'-deoxyribonucleotide-(2,3-dehydro-2,3-deoxyribose 5'-phosphate)-DNA + a 5'-end 5'-phospho-2'-deoxyribonucleoside-DNA + H(+)</text>
        <dbReference type="Rhea" id="RHEA:66592"/>
        <dbReference type="Rhea" id="RHEA-COMP:13180"/>
        <dbReference type="Rhea" id="RHEA-COMP:16897"/>
        <dbReference type="Rhea" id="RHEA-COMP:17067"/>
        <dbReference type="ChEBI" id="CHEBI:15378"/>
        <dbReference type="ChEBI" id="CHEBI:136412"/>
        <dbReference type="ChEBI" id="CHEBI:157695"/>
        <dbReference type="ChEBI" id="CHEBI:167181"/>
        <dbReference type="EC" id="4.2.99.18"/>
    </reaction>
</comment>
<dbReference type="Gene3D" id="1.10.8.50">
    <property type="match status" value="1"/>
</dbReference>
<dbReference type="OrthoDB" id="9800855at2"/>
<evidence type="ECO:0000313" key="22">
    <source>
        <dbReference type="EMBL" id="WFF98124.1"/>
    </source>
</evidence>
<keyword evidence="9 15" id="KW-0238">DNA-binding</keyword>
<dbReference type="Proteomes" id="UP001304847">
    <property type="component" value="Unassembled WGS sequence"/>
</dbReference>
<dbReference type="GeneID" id="48820446"/>
<evidence type="ECO:0000313" key="21">
    <source>
        <dbReference type="EMBL" id="MEA9437065.1"/>
    </source>
</evidence>
<evidence type="ECO:0000256" key="1">
    <source>
        <dbReference type="ARBA" id="ARBA00001668"/>
    </source>
</evidence>
<evidence type="ECO:0000313" key="23">
    <source>
        <dbReference type="Proteomes" id="UP000515756"/>
    </source>
</evidence>
<gene>
    <name evidence="15 20" type="primary">mutM</name>
    <name evidence="15" type="synonym">fpg</name>
    <name evidence="18" type="ORF">C1C91_09125</name>
    <name evidence="20" type="ORF">N5I20_17765</name>
    <name evidence="22" type="ORF">P5S46_00435</name>
    <name evidence="21" type="ORF">VCX44_14930</name>
    <name evidence="19" type="ORF">WP2W18E01_27490</name>
</gene>
<dbReference type="Proteomes" id="UP001161704">
    <property type="component" value="Unassembled WGS sequence"/>
</dbReference>
<dbReference type="NCBIfam" id="NF002211">
    <property type="entry name" value="PRK01103.1"/>
    <property type="match status" value="1"/>
</dbReference>
<evidence type="ECO:0000259" key="16">
    <source>
        <dbReference type="PROSITE" id="PS51066"/>
    </source>
</evidence>
<dbReference type="AlphaFoldDB" id="A0A125Y596"/>
<dbReference type="GO" id="GO:0140078">
    <property type="term" value="F:class I DNA-(apurinic or apyrimidinic site) endonuclease activity"/>
    <property type="evidence" value="ECO:0007669"/>
    <property type="project" value="UniProtKB-EC"/>
</dbReference>
<evidence type="ECO:0000313" key="19">
    <source>
        <dbReference type="EMBL" id="BBQ31167.1"/>
    </source>
</evidence>
<dbReference type="FunFam" id="3.20.190.10:FF:000001">
    <property type="entry name" value="Formamidopyrimidine-DNA glycosylase"/>
    <property type="match status" value="1"/>
</dbReference>
<dbReference type="PROSITE" id="PS51068">
    <property type="entry name" value="FPG_CAT"/>
    <property type="match status" value="1"/>
</dbReference>
<dbReference type="Pfam" id="PF06831">
    <property type="entry name" value="H2TH"/>
    <property type="match status" value="1"/>
</dbReference>
<keyword evidence="4 15" id="KW-0479">Metal-binding</keyword>
<dbReference type="EMBL" id="JAOCIZ010000086">
    <property type="protein sequence ID" value="MDH1506900.1"/>
    <property type="molecule type" value="Genomic_DNA"/>
</dbReference>
<dbReference type="PROSITE" id="PS01242">
    <property type="entry name" value="ZF_FPG_1"/>
    <property type="match status" value="1"/>
</dbReference>
<feature type="active site" description="Proton donor" evidence="15">
    <location>
        <position position="3"/>
    </location>
</feature>
<keyword evidence="12 15" id="KW-0511">Multifunctional enzyme</keyword>
<evidence type="ECO:0000256" key="9">
    <source>
        <dbReference type="ARBA" id="ARBA00023125"/>
    </source>
</evidence>
<keyword evidence="6 15" id="KW-0863">Zinc-finger</keyword>
<dbReference type="EMBL" id="AP021927">
    <property type="protein sequence ID" value="BBQ31167.1"/>
    <property type="molecule type" value="Genomic_DNA"/>
</dbReference>
<comment type="similarity">
    <text evidence="2 15">Belongs to the FPG family.</text>
</comment>
<dbReference type="Pfam" id="PF01149">
    <property type="entry name" value="Fapy_DNA_glyco"/>
    <property type="match status" value="1"/>
</dbReference>
<feature type="binding site" evidence="15">
    <location>
        <position position="109"/>
    </location>
    <ligand>
        <name>DNA</name>
        <dbReference type="ChEBI" id="CHEBI:16991"/>
    </ligand>
</feature>
<dbReference type="PANTHER" id="PTHR22993:SF9">
    <property type="entry name" value="FORMAMIDOPYRIMIDINE-DNA GLYCOSYLASE"/>
    <property type="match status" value="1"/>
</dbReference>
<dbReference type="EMBL" id="CP025706">
    <property type="protein sequence ID" value="AXB05128.1"/>
    <property type="molecule type" value="Genomic_DNA"/>
</dbReference>
<evidence type="ECO:0000256" key="12">
    <source>
        <dbReference type="ARBA" id="ARBA00023268"/>
    </source>
</evidence>
<dbReference type="FunFam" id="1.10.8.50:FF:000003">
    <property type="entry name" value="Formamidopyrimidine-DNA glycosylase"/>
    <property type="match status" value="1"/>
</dbReference>
<keyword evidence="7 15" id="KW-0378">Hydrolase</keyword>
<evidence type="ECO:0000256" key="14">
    <source>
        <dbReference type="ARBA" id="ARBA00044632"/>
    </source>
</evidence>
<dbReference type="HAMAP" id="MF_00103">
    <property type="entry name" value="Fapy_DNA_glycosyl"/>
    <property type="match status" value="1"/>
</dbReference>
<dbReference type="InterPro" id="IPR035937">
    <property type="entry name" value="FPG_N"/>
</dbReference>
<feature type="active site" description="Proton donor; for beta-elimination activity" evidence="15">
    <location>
        <position position="57"/>
    </location>
</feature>
<evidence type="ECO:0000256" key="8">
    <source>
        <dbReference type="ARBA" id="ARBA00022833"/>
    </source>
</evidence>
<dbReference type="CDD" id="cd08966">
    <property type="entry name" value="EcFpg-like_N"/>
    <property type="match status" value="1"/>
</dbReference>
<feature type="domain" description="Formamidopyrimidine-DNA glycosylase catalytic" evidence="17">
    <location>
        <begin position="2"/>
        <end position="112"/>
    </location>
</feature>
<evidence type="ECO:0000256" key="7">
    <source>
        <dbReference type="ARBA" id="ARBA00022801"/>
    </source>
</evidence>
<feature type="domain" description="FPG-type" evidence="16">
    <location>
        <begin position="236"/>
        <end position="270"/>
    </location>
</feature>
<evidence type="ECO:0000256" key="2">
    <source>
        <dbReference type="ARBA" id="ARBA00009409"/>
    </source>
</evidence>
<dbReference type="GO" id="GO:0003684">
    <property type="term" value="F:damaged DNA binding"/>
    <property type="evidence" value="ECO:0007669"/>
    <property type="project" value="InterPro"/>
</dbReference>
<name>A0A125Y596_AERCA</name>
<dbReference type="RefSeq" id="WP_010676112.1">
    <property type="nucleotide sequence ID" value="NZ_AP021927.1"/>
</dbReference>
<keyword evidence="13 15" id="KW-0326">Glycosidase</keyword>
<feature type="binding site" evidence="15">
    <location>
        <position position="151"/>
    </location>
    <ligand>
        <name>DNA</name>
        <dbReference type="ChEBI" id="CHEBI:16991"/>
    </ligand>
</feature>
<feature type="binding site" evidence="15">
    <location>
        <position position="90"/>
    </location>
    <ligand>
        <name>DNA</name>
        <dbReference type="ChEBI" id="CHEBI:16991"/>
    </ligand>
</feature>
<dbReference type="GO" id="GO:0008270">
    <property type="term" value="F:zinc ion binding"/>
    <property type="evidence" value="ECO:0007669"/>
    <property type="project" value="UniProtKB-UniRule"/>
</dbReference>
<evidence type="ECO:0000256" key="13">
    <source>
        <dbReference type="ARBA" id="ARBA00023295"/>
    </source>
</evidence>
<reference evidence="21 25" key="5">
    <citation type="submission" date="2023-12" db="EMBL/GenBank/DDBJ databases">
        <title>Characterization of antibiotic resistance in Aeromonas spp. in hospital effluent.</title>
        <authorList>
            <person name="Negoseki B.R.S."/>
            <person name="Krul D."/>
            <person name="Siqueira A.C."/>
            <person name="Almeida M."/>
            <person name="Mesa D."/>
            <person name="Conte D."/>
            <person name="Dalla-Costa L.M."/>
        </authorList>
    </citation>
    <scope>NUCLEOTIDE SEQUENCE [LARGE SCALE GENOMIC DNA]</scope>
    <source>
        <strain evidence="21 25">36v</strain>
    </source>
</reference>
<dbReference type="Gene3D" id="3.20.190.10">
    <property type="entry name" value="MutM-like, N-terminal"/>
    <property type="match status" value="1"/>
</dbReference>
<proteinExistence type="inferred from homology"/>
<dbReference type="SMART" id="SM01232">
    <property type="entry name" value="H2TH"/>
    <property type="match status" value="1"/>
</dbReference>
<dbReference type="SUPFAM" id="SSF57716">
    <property type="entry name" value="Glucocorticoid receptor-like (DNA-binding domain)"/>
    <property type="match status" value="1"/>
</dbReference>
<evidence type="ECO:0000256" key="11">
    <source>
        <dbReference type="ARBA" id="ARBA00023239"/>
    </source>
</evidence>
<evidence type="ECO:0000256" key="3">
    <source>
        <dbReference type="ARBA" id="ARBA00011245"/>
    </source>
</evidence>
<comment type="subunit">
    <text evidence="3 15">Monomer.</text>
</comment>
<sequence>MPELPEVEVSRQGISPWLTGIKVTRVVVRDGRLRWPVPGEIQELVDLVIHRVSRRAKYLLLETDFGTAILHLGMSGSLRVLDIGTPAEKHDHVDIELANGKLLRLNDPRRFGALLWTREPAEAHALLAKLGPEPLTDAFHADYLRERAKGRSTAIKQFLMDNHVVVGVGNIYANEALYAAGIHPRRAAGNISAERLGTLVSEIKRVLAEAIRQGGTTLKDFTSADGKPGYFVQQLQVYGRGGQPCFHCHTLLTEVKMGQRTTVFCSHCQR</sequence>
<evidence type="ECO:0000256" key="5">
    <source>
        <dbReference type="ARBA" id="ARBA00022763"/>
    </source>
</evidence>
<keyword evidence="11 15" id="KW-0456">Lyase</keyword>
<reference evidence="19 23" key="2">
    <citation type="submission" date="2019-12" db="EMBL/GenBank/DDBJ databases">
        <title>complete genome sequences of Aeromonas caviae str. WP2-W18-ESBL-01 isolated from wastewater treatment plant effluent.</title>
        <authorList>
            <person name="Sekizuka T."/>
            <person name="Itokawa K."/>
            <person name="Yatsu K."/>
            <person name="Inamine Y."/>
            <person name="Kuroda M."/>
        </authorList>
    </citation>
    <scope>NUCLEOTIDE SEQUENCE [LARGE SCALE GENOMIC DNA]</scope>
    <source>
        <strain evidence="19 23">WP2-W18-ESBL-01</strain>
    </source>
</reference>
<dbReference type="Proteomes" id="UP000266778">
    <property type="component" value="Chromosome"/>
</dbReference>
<feature type="active site" description="Proton donor; for delta-elimination activity" evidence="15">
    <location>
        <position position="260"/>
    </location>
</feature>
<reference evidence="20" key="3">
    <citation type="submission" date="2022-09" db="EMBL/GenBank/DDBJ databases">
        <title>Intensive care unit water sources are persistently colonized with multi-drug resistant bacteria and are the site of extensive horizontal gene transfer of antibiotic resistance genes.</title>
        <authorList>
            <person name="Diorio-Toth L."/>
        </authorList>
    </citation>
    <scope>NUCLEOTIDE SEQUENCE</scope>
    <source>
        <strain evidence="20">GD03710</strain>
    </source>
</reference>
<evidence type="ECO:0000313" key="18">
    <source>
        <dbReference type="EMBL" id="AXB05128.1"/>
    </source>
</evidence>
<dbReference type="Proteomes" id="UP000515756">
    <property type="component" value="Chromosome"/>
</dbReference>
<dbReference type="Pfam" id="PF06827">
    <property type="entry name" value="zf-FPG_IleRS"/>
    <property type="match status" value="1"/>
</dbReference>
<dbReference type="InterPro" id="IPR015887">
    <property type="entry name" value="DNA_glyclase_Znf_dom_DNA_BS"/>
</dbReference>
<evidence type="ECO:0000256" key="4">
    <source>
        <dbReference type="ARBA" id="ARBA00022723"/>
    </source>
</evidence>
<comment type="function">
    <text evidence="15">Involved in base excision repair of DNA damaged by oxidation or by mutagenic agents. Acts as DNA glycosylase that recognizes and removes damaged bases. Has a preference for oxidized purines, such as 7,8-dihydro-8-oxoguanine (8-oxoG). Has AP (apurinic/apyrimidinic) lyase activity and introduces nicks in the DNA strand. Cleaves the DNA backbone by beta-delta elimination to generate a single-strand break at the site of the removed base with both 3'- and 5'-phosphates.</text>
</comment>
<dbReference type="SUPFAM" id="SSF81624">
    <property type="entry name" value="N-terminal domain of MutM-like DNA repair proteins"/>
    <property type="match status" value="1"/>
</dbReference>
<dbReference type="InterPro" id="IPR012319">
    <property type="entry name" value="FPG_cat"/>
</dbReference>
<dbReference type="Proteomes" id="UP001218423">
    <property type="component" value="Chromosome"/>
</dbReference>
<dbReference type="InterPro" id="IPR020629">
    <property type="entry name" value="FPG_Glyclase"/>
</dbReference>
<dbReference type="EC" id="4.2.99.18" evidence="15"/>
<dbReference type="SUPFAM" id="SSF46946">
    <property type="entry name" value="S13-like H2TH domain"/>
    <property type="match status" value="1"/>
</dbReference>
<feature type="active site" description="Schiff-base intermediate with DNA" evidence="15">
    <location>
        <position position="2"/>
    </location>
</feature>
<comment type="cofactor">
    <cofactor evidence="15">
        <name>Zn(2+)</name>
        <dbReference type="ChEBI" id="CHEBI:29105"/>
    </cofactor>
    <text evidence="15">Binds 1 zinc ion per subunit.</text>
</comment>
<evidence type="ECO:0000313" key="25">
    <source>
        <dbReference type="Proteomes" id="UP001304847"/>
    </source>
</evidence>
<keyword evidence="5 15" id="KW-0227">DNA damage</keyword>
<keyword evidence="8 15" id="KW-0862">Zinc</keyword>
<comment type="catalytic activity">
    <reaction evidence="1 15">
        <text>Hydrolysis of DNA containing ring-opened 7-methylguanine residues, releasing 2,6-diamino-4-hydroxy-5-(N-methyl)formamidopyrimidine.</text>
        <dbReference type="EC" id="3.2.2.23"/>
    </reaction>
</comment>
<dbReference type="InterPro" id="IPR015886">
    <property type="entry name" value="H2TH_FPG"/>
</dbReference>
<dbReference type="EC" id="3.2.2.23" evidence="15"/>
<evidence type="ECO:0000256" key="6">
    <source>
        <dbReference type="ARBA" id="ARBA00022771"/>
    </source>
</evidence>
<dbReference type="GO" id="GO:0034039">
    <property type="term" value="F:8-oxo-7,8-dihydroguanine DNA N-glycosylase activity"/>
    <property type="evidence" value="ECO:0007669"/>
    <property type="project" value="TreeGrafter"/>
</dbReference>
<dbReference type="PANTHER" id="PTHR22993">
    <property type="entry name" value="FORMAMIDOPYRIMIDINE-DNA GLYCOSYLASE"/>
    <property type="match status" value="1"/>
</dbReference>